<dbReference type="EnsemblMetazoa" id="MESCA001086-RA">
    <property type="protein sequence ID" value="MESCA001086-PA"/>
    <property type="gene ID" value="MESCA001086"/>
</dbReference>
<name>T1GCR6_MEGSC</name>
<dbReference type="EMBL" id="CAQQ02042861">
    <property type="status" value="NOT_ANNOTATED_CDS"/>
    <property type="molecule type" value="Genomic_DNA"/>
</dbReference>
<dbReference type="GO" id="GO:0005634">
    <property type="term" value="C:nucleus"/>
    <property type="evidence" value="ECO:0007669"/>
    <property type="project" value="UniProtKB-SubCell"/>
</dbReference>
<protein>
    <recommendedName>
        <fullName evidence="7">Homeobox domain-containing protein</fullName>
    </recommendedName>
</protein>
<evidence type="ECO:0000256" key="6">
    <source>
        <dbReference type="RuleBase" id="RU000682"/>
    </source>
</evidence>
<reference evidence="8" key="2">
    <citation type="submission" date="2015-06" db="UniProtKB">
        <authorList>
            <consortium name="EnsemblMetazoa"/>
        </authorList>
    </citation>
    <scope>IDENTIFICATION</scope>
</reference>
<evidence type="ECO:0000313" key="9">
    <source>
        <dbReference type="Proteomes" id="UP000015102"/>
    </source>
</evidence>
<sequence length="113" mass="13165">MYCSSESALAGKRKQRRIRTTFTSIQLKELERAFQETHYPDIYTREEIAIKIDLTEARVQVWFQNRRAKFRKQERISKQKVSSSTSNGNNGSNIHQILPMICLGTAVNPHLIR</sequence>
<feature type="domain" description="Homeobox" evidence="7">
    <location>
        <begin position="13"/>
        <end position="73"/>
    </location>
</feature>
<dbReference type="PANTHER" id="PTHR24329:SF543">
    <property type="entry name" value="FI01017P-RELATED"/>
    <property type="match status" value="1"/>
</dbReference>
<evidence type="ECO:0000313" key="8">
    <source>
        <dbReference type="EnsemblMetazoa" id="MESCA001086-PA"/>
    </source>
</evidence>
<dbReference type="InterPro" id="IPR009057">
    <property type="entry name" value="Homeodomain-like_sf"/>
</dbReference>
<keyword evidence="2 5" id="KW-0238">DNA-binding</keyword>
<keyword evidence="3 5" id="KW-0371">Homeobox</keyword>
<dbReference type="Gene3D" id="1.10.10.60">
    <property type="entry name" value="Homeodomain-like"/>
    <property type="match status" value="1"/>
</dbReference>
<accession>T1GCR6</accession>
<dbReference type="Proteomes" id="UP000015102">
    <property type="component" value="Unassembled WGS sequence"/>
</dbReference>
<keyword evidence="4 5" id="KW-0539">Nucleus</keyword>
<dbReference type="InterPro" id="IPR017970">
    <property type="entry name" value="Homeobox_CS"/>
</dbReference>
<dbReference type="SMART" id="SM00389">
    <property type="entry name" value="HOX"/>
    <property type="match status" value="1"/>
</dbReference>
<proteinExistence type="predicted"/>
<dbReference type="PROSITE" id="PS50071">
    <property type="entry name" value="HOMEOBOX_2"/>
    <property type="match status" value="1"/>
</dbReference>
<dbReference type="GO" id="GO:0000977">
    <property type="term" value="F:RNA polymerase II transcription regulatory region sequence-specific DNA binding"/>
    <property type="evidence" value="ECO:0007669"/>
    <property type="project" value="TreeGrafter"/>
</dbReference>
<dbReference type="EMBL" id="CAQQ02042859">
    <property type="status" value="NOT_ANNOTATED_CDS"/>
    <property type="molecule type" value="Genomic_DNA"/>
</dbReference>
<dbReference type="Pfam" id="PF00046">
    <property type="entry name" value="Homeodomain"/>
    <property type="match status" value="1"/>
</dbReference>
<dbReference type="EMBL" id="CAQQ02042858">
    <property type="status" value="NOT_ANNOTATED_CDS"/>
    <property type="molecule type" value="Genomic_DNA"/>
</dbReference>
<evidence type="ECO:0000256" key="2">
    <source>
        <dbReference type="ARBA" id="ARBA00023125"/>
    </source>
</evidence>
<dbReference type="HOGENOM" id="CLU_2136318_0_0_1"/>
<dbReference type="PANTHER" id="PTHR24329">
    <property type="entry name" value="HOMEOBOX PROTEIN ARISTALESS"/>
    <property type="match status" value="1"/>
</dbReference>
<reference evidence="9" key="1">
    <citation type="submission" date="2013-02" db="EMBL/GenBank/DDBJ databases">
        <authorList>
            <person name="Hughes D."/>
        </authorList>
    </citation>
    <scope>NUCLEOTIDE SEQUENCE</scope>
    <source>
        <strain>Durham</strain>
        <strain evidence="9">NC isolate 2 -- Noor lab</strain>
    </source>
</reference>
<dbReference type="AlphaFoldDB" id="T1GCR6"/>
<evidence type="ECO:0000256" key="4">
    <source>
        <dbReference type="ARBA" id="ARBA00023242"/>
    </source>
</evidence>
<dbReference type="GO" id="GO:0000981">
    <property type="term" value="F:DNA-binding transcription factor activity, RNA polymerase II-specific"/>
    <property type="evidence" value="ECO:0007669"/>
    <property type="project" value="InterPro"/>
</dbReference>
<feature type="DNA-binding region" description="Homeobox" evidence="5">
    <location>
        <begin position="15"/>
        <end position="74"/>
    </location>
</feature>
<dbReference type="EMBL" id="CAQQ02042860">
    <property type="status" value="NOT_ANNOTATED_CDS"/>
    <property type="molecule type" value="Genomic_DNA"/>
</dbReference>
<dbReference type="STRING" id="36166.T1GCR6"/>
<evidence type="ECO:0000256" key="5">
    <source>
        <dbReference type="PROSITE-ProRule" id="PRU00108"/>
    </source>
</evidence>
<dbReference type="CDD" id="cd00086">
    <property type="entry name" value="homeodomain"/>
    <property type="match status" value="1"/>
</dbReference>
<dbReference type="InterPro" id="IPR001356">
    <property type="entry name" value="HD"/>
</dbReference>
<organism evidence="8 9">
    <name type="scientific">Megaselia scalaris</name>
    <name type="common">Humpbacked fly</name>
    <name type="synonym">Phora scalaris</name>
    <dbReference type="NCBI Taxonomy" id="36166"/>
    <lineage>
        <taxon>Eukaryota</taxon>
        <taxon>Metazoa</taxon>
        <taxon>Ecdysozoa</taxon>
        <taxon>Arthropoda</taxon>
        <taxon>Hexapoda</taxon>
        <taxon>Insecta</taxon>
        <taxon>Pterygota</taxon>
        <taxon>Neoptera</taxon>
        <taxon>Endopterygota</taxon>
        <taxon>Diptera</taxon>
        <taxon>Brachycera</taxon>
        <taxon>Muscomorpha</taxon>
        <taxon>Platypezoidea</taxon>
        <taxon>Phoridae</taxon>
        <taxon>Megaseliini</taxon>
        <taxon>Megaselia</taxon>
    </lineage>
</organism>
<evidence type="ECO:0000256" key="1">
    <source>
        <dbReference type="ARBA" id="ARBA00004123"/>
    </source>
</evidence>
<evidence type="ECO:0000259" key="7">
    <source>
        <dbReference type="PROSITE" id="PS50071"/>
    </source>
</evidence>
<dbReference type="InterPro" id="IPR050649">
    <property type="entry name" value="Paired_Homeobox_TFs"/>
</dbReference>
<keyword evidence="9" id="KW-1185">Reference proteome</keyword>
<evidence type="ECO:0000256" key="3">
    <source>
        <dbReference type="ARBA" id="ARBA00023155"/>
    </source>
</evidence>
<dbReference type="FunFam" id="1.10.10.60:FF:000182">
    <property type="entry name" value="Paired like homeobox 2B"/>
    <property type="match status" value="1"/>
</dbReference>
<comment type="subcellular location">
    <subcellularLocation>
        <location evidence="1 5 6">Nucleus</location>
    </subcellularLocation>
</comment>
<dbReference type="OMA" id="QILPMIC"/>
<dbReference type="PROSITE" id="PS00027">
    <property type="entry name" value="HOMEOBOX_1"/>
    <property type="match status" value="1"/>
</dbReference>
<dbReference type="SUPFAM" id="SSF46689">
    <property type="entry name" value="Homeodomain-like"/>
    <property type="match status" value="1"/>
</dbReference>